<name>A0A9W4DSR3_9ACTN</name>
<evidence type="ECO:0000313" key="9">
    <source>
        <dbReference type="Proteomes" id="UP001152519"/>
    </source>
</evidence>
<feature type="compositionally biased region" description="Basic and acidic residues" evidence="6">
    <location>
        <begin position="606"/>
        <end position="618"/>
    </location>
</feature>
<dbReference type="PANTHER" id="PTHR30482">
    <property type="entry name" value="HIGH-AFFINITY BRANCHED-CHAIN AMINO ACID TRANSPORT SYSTEM PERMEASE"/>
    <property type="match status" value="1"/>
</dbReference>
<evidence type="ECO:0000256" key="1">
    <source>
        <dbReference type="ARBA" id="ARBA00004651"/>
    </source>
</evidence>
<evidence type="ECO:0000256" key="2">
    <source>
        <dbReference type="ARBA" id="ARBA00022475"/>
    </source>
</evidence>
<dbReference type="InterPro" id="IPR043428">
    <property type="entry name" value="LivM-like"/>
</dbReference>
<feature type="region of interest" description="Disordered" evidence="6">
    <location>
        <begin position="606"/>
        <end position="629"/>
    </location>
</feature>
<keyword evidence="2" id="KW-1003">Cell membrane</keyword>
<feature type="transmembrane region" description="Helical" evidence="7">
    <location>
        <begin position="446"/>
        <end position="464"/>
    </location>
</feature>
<keyword evidence="9" id="KW-1185">Reference proteome</keyword>
<feature type="transmembrane region" description="Helical" evidence="7">
    <location>
        <begin position="109"/>
        <end position="129"/>
    </location>
</feature>
<sequence>MISMTDLSTNAAAMTATTPGARRTEQYIPLPLNAARLLTLAGVVASIASTFMSWTYTTDFPGDLTVSGYPGGLQIMTLIGAILTGVIALGAFRIKGLAWLNPSRSNNSVLLLALGTLATTWYTVIDIAAKLGGLANLDPGGFVAAVGTLALFAGTLALPIDRHPHDEDDAEYIELGSLAAVSLVVAVYRWLRELRITHGDINVPDPRRLNVWLQRLAIVAVFAAGLKVLTYGLATTYSDIFIGYMIVVSFTFWGLGASGLLRQFQQLTRENRVFSSSVGIVAAVAYPFAQNNEHWANLGVSVLIVGTVALGLNIVVGLTGLLDLGYVAFLGVGAYTAALVSGSQYSIWSGVQFPFWAAALTGAAAALVFGVLIGAPTLRLRGDYLAIVTLGFGEIFRIVVKNLDGVSGPQVTNGPNGIAQIPDLSIFGYNLGDQHDIGSFTLGRFANYYLLMLVITVIVVLVFTRASDSRIGRSWIAIREDETAATAMGINGFRVKLVAFALGASLAGLAGTVSAHVTNSVVPDPYVFSGSVPPNSAFLLAAVVLGGMGTVSGPILGAALLYVIPEKLDFLAKYELFAFGIALVLIMRFRPEGIIANRRRQLEFHEDDATAPDKRTLGDDTVSAGTAGA</sequence>
<evidence type="ECO:0000256" key="7">
    <source>
        <dbReference type="SAM" id="Phobius"/>
    </source>
</evidence>
<feature type="transmembrane region" description="Helical" evidence="7">
    <location>
        <begin position="326"/>
        <end position="347"/>
    </location>
</feature>
<feature type="transmembrane region" description="Helical" evidence="7">
    <location>
        <begin position="273"/>
        <end position="289"/>
    </location>
</feature>
<feature type="transmembrane region" description="Helical" evidence="7">
    <location>
        <begin position="34"/>
        <end position="54"/>
    </location>
</feature>
<protein>
    <submittedName>
        <fullName evidence="8">Amino acid/amide ABC transporter membrane protein 2, HAAT family</fullName>
    </submittedName>
</protein>
<proteinExistence type="predicted"/>
<comment type="caution">
    <text evidence="8">The sequence shown here is derived from an EMBL/GenBank/DDBJ whole genome shotgun (WGS) entry which is preliminary data.</text>
</comment>
<dbReference type="Pfam" id="PF02653">
    <property type="entry name" value="BPD_transp_2"/>
    <property type="match status" value="1"/>
</dbReference>
<evidence type="ECO:0000256" key="6">
    <source>
        <dbReference type="SAM" id="MobiDB-lite"/>
    </source>
</evidence>
<evidence type="ECO:0000256" key="3">
    <source>
        <dbReference type="ARBA" id="ARBA00022692"/>
    </source>
</evidence>
<organism evidence="8 9">
    <name type="scientific">Actinacidiphila cocklensis</name>
    <dbReference type="NCBI Taxonomy" id="887465"/>
    <lineage>
        <taxon>Bacteria</taxon>
        <taxon>Bacillati</taxon>
        <taxon>Actinomycetota</taxon>
        <taxon>Actinomycetes</taxon>
        <taxon>Kitasatosporales</taxon>
        <taxon>Streptomycetaceae</taxon>
        <taxon>Actinacidiphila</taxon>
    </lineage>
</organism>
<dbReference type="CDD" id="cd06581">
    <property type="entry name" value="TM_PBP1_LivM_like"/>
    <property type="match status" value="1"/>
</dbReference>
<reference evidence="8" key="1">
    <citation type="submission" date="2021-05" db="EMBL/GenBank/DDBJ databases">
        <authorList>
            <person name="Arsene-Ploetze F."/>
        </authorList>
    </citation>
    <scope>NUCLEOTIDE SEQUENCE</scope>
    <source>
        <strain evidence="8">DSM 42138</strain>
    </source>
</reference>
<accession>A0A9W4DSR3</accession>
<keyword evidence="4 7" id="KW-1133">Transmembrane helix</keyword>
<dbReference type="EMBL" id="CAJSLV010000061">
    <property type="protein sequence ID" value="CAG6395329.1"/>
    <property type="molecule type" value="Genomic_DNA"/>
</dbReference>
<gene>
    <name evidence="8" type="ORF">SCOCK_310021</name>
</gene>
<evidence type="ECO:0000313" key="8">
    <source>
        <dbReference type="EMBL" id="CAG6395329.1"/>
    </source>
</evidence>
<dbReference type="GO" id="GO:0015658">
    <property type="term" value="F:branched-chain amino acid transmembrane transporter activity"/>
    <property type="evidence" value="ECO:0007669"/>
    <property type="project" value="InterPro"/>
</dbReference>
<feature type="transmembrane region" description="Helical" evidence="7">
    <location>
        <begin position="75"/>
        <end position="94"/>
    </location>
</feature>
<feature type="transmembrane region" description="Helical" evidence="7">
    <location>
        <begin position="353"/>
        <end position="375"/>
    </location>
</feature>
<dbReference type="PANTHER" id="PTHR30482:SF10">
    <property type="entry name" value="HIGH-AFFINITY BRANCHED-CHAIN AMINO ACID TRANSPORT PROTEIN BRAE"/>
    <property type="match status" value="1"/>
</dbReference>
<dbReference type="Proteomes" id="UP001152519">
    <property type="component" value="Unassembled WGS sequence"/>
</dbReference>
<dbReference type="GO" id="GO:0005886">
    <property type="term" value="C:plasma membrane"/>
    <property type="evidence" value="ECO:0007669"/>
    <property type="project" value="UniProtKB-SubCell"/>
</dbReference>
<keyword evidence="3 7" id="KW-0812">Transmembrane</keyword>
<dbReference type="AlphaFoldDB" id="A0A9W4DSR3"/>
<evidence type="ECO:0000256" key="5">
    <source>
        <dbReference type="ARBA" id="ARBA00023136"/>
    </source>
</evidence>
<feature type="transmembrane region" description="Helical" evidence="7">
    <location>
        <begin position="571"/>
        <end position="589"/>
    </location>
</feature>
<evidence type="ECO:0000256" key="4">
    <source>
        <dbReference type="ARBA" id="ARBA00022989"/>
    </source>
</evidence>
<feature type="transmembrane region" description="Helical" evidence="7">
    <location>
        <begin position="497"/>
        <end position="517"/>
    </location>
</feature>
<feature type="transmembrane region" description="Helical" evidence="7">
    <location>
        <begin position="212"/>
        <end position="234"/>
    </location>
</feature>
<feature type="transmembrane region" description="Helical" evidence="7">
    <location>
        <begin position="240"/>
        <end position="261"/>
    </location>
</feature>
<feature type="transmembrane region" description="Helical" evidence="7">
    <location>
        <begin position="172"/>
        <end position="191"/>
    </location>
</feature>
<feature type="transmembrane region" description="Helical" evidence="7">
    <location>
        <begin position="537"/>
        <end position="564"/>
    </location>
</feature>
<feature type="transmembrane region" description="Helical" evidence="7">
    <location>
        <begin position="295"/>
        <end position="319"/>
    </location>
</feature>
<keyword evidence="5 7" id="KW-0472">Membrane</keyword>
<comment type="subcellular location">
    <subcellularLocation>
        <location evidence="1">Cell membrane</location>
        <topology evidence="1">Multi-pass membrane protein</topology>
    </subcellularLocation>
</comment>
<feature type="transmembrane region" description="Helical" evidence="7">
    <location>
        <begin position="382"/>
        <end position="400"/>
    </location>
</feature>
<dbReference type="InterPro" id="IPR001851">
    <property type="entry name" value="ABC_transp_permease"/>
</dbReference>